<gene>
    <name evidence="20" type="ORF">E5288_WYG008059</name>
</gene>
<dbReference type="GO" id="GO:0042923">
    <property type="term" value="F:neuropeptide binding"/>
    <property type="evidence" value="ECO:0007669"/>
    <property type="project" value="TreeGrafter"/>
</dbReference>
<name>A0A6B0RTY0_9CETA</name>
<feature type="transmembrane region" description="Helical" evidence="18">
    <location>
        <begin position="272"/>
        <end position="296"/>
    </location>
</feature>
<dbReference type="GO" id="GO:0007218">
    <property type="term" value="P:neuropeptide signaling pathway"/>
    <property type="evidence" value="ECO:0007669"/>
    <property type="project" value="TreeGrafter"/>
</dbReference>
<comment type="caution">
    <text evidence="20">The sequence shown here is derived from an EMBL/GenBank/DDBJ whole genome shotgun (WGS) entry which is preliminary data.</text>
</comment>
<evidence type="ECO:0000313" key="21">
    <source>
        <dbReference type="Proteomes" id="UP000322234"/>
    </source>
</evidence>
<keyword evidence="6 18" id="KW-1133">Transmembrane helix</keyword>
<keyword evidence="12" id="KW-0325">Glycoprotein</keyword>
<comment type="subcellular location">
    <subcellularLocation>
        <location evidence="1">Cell membrane</location>
        <topology evidence="1">Multi-pass membrane protein</topology>
    </subcellularLocation>
</comment>
<evidence type="ECO:0000256" key="1">
    <source>
        <dbReference type="ARBA" id="ARBA00004651"/>
    </source>
</evidence>
<keyword evidence="9" id="KW-0564">Palmitate</keyword>
<dbReference type="AlphaFoldDB" id="A0A6B0RTY0"/>
<dbReference type="PRINTS" id="PR00532">
    <property type="entry name" value="KAPPAOPIOIDR"/>
</dbReference>
<feature type="transmembrane region" description="Helical" evidence="18">
    <location>
        <begin position="139"/>
        <end position="159"/>
    </location>
</feature>
<keyword evidence="7 17" id="KW-0297">G-protein coupled receptor</keyword>
<dbReference type="FunFam" id="1.20.1070.10:FF:000014">
    <property type="entry name" value="Kappa-type opioid receptor 1"/>
    <property type="match status" value="1"/>
</dbReference>
<evidence type="ECO:0000256" key="18">
    <source>
        <dbReference type="SAM" id="Phobius"/>
    </source>
</evidence>
<keyword evidence="14" id="KW-0449">Lipoprotein</keyword>
<evidence type="ECO:0000256" key="12">
    <source>
        <dbReference type="ARBA" id="ARBA00023180"/>
    </source>
</evidence>
<evidence type="ECO:0000256" key="15">
    <source>
        <dbReference type="ARBA" id="ARBA00034801"/>
    </source>
</evidence>
<evidence type="ECO:0000313" key="20">
    <source>
        <dbReference type="EMBL" id="MXQ93335.1"/>
    </source>
</evidence>
<evidence type="ECO:0000256" key="7">
    <source>
        <dbReference type="ARBA" id="ARBA00023040"/>
    </source>
</evidence>
<keyword evidence="10" id="KW-1015">Disulfide bond</keyword>
<comment type="similarity">
    <text evidence="17">Belongs to the G-protein coupled receptor 1 family.</text>
</comment>
<dbReference type="PANTHER" id="PTHR24229:SF1">
    <property type="entry name" value="KAPPA-TYPE OPIOID RECEPTOR"/>
    <property type="match status" value="1"/>
</dbReference>
<protein>
    <recommendedName>
        <fullName evidence="2">Kappa-type opioid receptor</fullName>
    </recommendedName>
</protein>
<dbReference type="GO" id="GO:0019233">
    <property type="term" value="P:sensory perception of pain"/>
    <property type="evidence" value="ECO:0007669"/>
    <property type="project" value="TreeGrafter"/>
</dbReference>
<evidence type="ECO:0000256" key="3">
    <source>
        <dbReference type="ARBA" id="ARBA00022475"/>
    </source>
</evidence>
<evidence type="ECO:0000256" key="16">
    <source>
        <dbReference type="ARBA" id="ARBA00043871"/>
    </source>
</evidence>
<organism evidence="20 21">
    <name type="scientific">Bos mutus</name>
    <name type="common">wild yak</name>
    <dbReference type="NCBI Taxonomy" id="72004"/>
    <lineage>
        <taxon>Eukaryota</taxon>
        <taxon>Metazoa</taxon>
        <taxon>Chordata</taxon>
        <taxon>Craniata</taxon>
        <taxon>Vertebrata</taxon>
        <taxon>Euteleostomi</taxon>
        <taxon>Mammalia</taxon>
        <taxon>Eutheria</taxon>
        <taxon>Laurasiatheria</taxon>
        <taxon>Artiodactyla</taxon>
        <taxon>Ruminantia</taxon>
        <taxon>Pecora</taxon>
        <taxon>Bovidae</taxon>
        <taxon>Bovinae</taxon>
        <taxon>Bos</taxon>
    </lineage>
</organism>
<evidence type="ECO:0000256" key="9">
    <source>
        <dbReference type="ARBA" id="ARBA00023139"/>
    </source>
</evidence>
<dbReference type="Pfam" id="PF00001">
    <property type="entry name" value="7tm_1"/>
    <property type="match status" value="1"/>
</dbReference>
<proteinExistence type="inferred from homology"/>
<accession>A0A6B0RTY0</accession>
<keyword evidence="8 18" id="KW-0472">Membrane</keyword>
<dbReference type="GO" id="GO:0043005">
    <property type="term" value="C:neuron projection"/>
    <property type="evidence" value="ECO:0007669"/>
    <property type="project" value="TreeGrafter"/>
</dbReference>
<feature type="transmembrane region" description="Helical" evidence="18">
    <location>
        <begin position="57"/>
        <end position="85"/>
    </location>
</feature>
<dbReference type="EMBL" id="VBQZ03000092">
    <property type="protein sequence ID" value="MXQ93335.1"/>
    <property type="molecule type" value="Genomic_DNA"/>
</dbReference>
<evidence type="ECO:0000256" key="10">
    <source>
        <dbReference type="ARBA" id="ARBA00023157"/>
    </source>
</evidence>
<evidence type="ECO:0000256" key="14">
    <source>
        <dbReference type="ARBA" id="ARBA00023288"/>
    </source>
</evidence>
<evidence type="ECO:0000256" key="8">
    <source>
        <dbReference type="ARBA" id="ARBA00023136"/>
    </source>
</evidence>
<evidence type="ECO:0000256" key="11">
    <source>
        <dbReference type="ARBA" id="ARBA00023170"/>
    </source>
</evidence>
<sequence>MEPPVQIFRGEPGPTCSPSTCLPPNGSGWFPGWAEPDGNGSAGSEDVLLEPAHISPVILVIITAVYSVVFVVGLVGNSLVMFVIIRYTKMKTATNIYIFNLALADALVTTTMPFQSTVYLMNSWPFGDVLCKVVISIDYYNMFTSIFTLTMMSVDRYIAVCHPVKALDFRTPLKAKIINICIWILSSSVGISAIVLGGTKVREDMEVIECSLQFPDDDYSWWDLFMKVCVFVFAFVIPVLIIIVCYTLMILRLKSVRLLSGSREKDRNLRRITRLVLVVVAVFVVCWTPIHIFILVEALGSTAHSTAALSSYYFCIALGYTNSSLNPILYAFLDENFKRCFRDFCFPIKMRMERQSTSRVRNTVQDPAYVREVDGFRTHSAEIYLSNVVSKALFGKKKNAVISELRGSPVRTQLQTAMTSQKIILMFTKLFKYTKENWAPDLCTTKKKTHTPNIYIPKY</sequence>
<evidence type="ECO:0000256" key="17">
    <source>
        <dbReference type="RuleBase" id="RU000688"/>
    </source>
</evidence>
<dbReference type="InterPro" id="IPR000452">
    <property type="entry name" value="Kappa_opi_rcpt"/>
</dbReference>
<feature type="transmembrane region" description="Helical" evidence="18">
    <location>
        <begin position="311"/>
        <end position="333"/>
    </location>
</feature>
<keyword evidence="3" id="KW-1003">Cell membrane</keyword>
<dbReference type="SUPFAM" id="SSF81321">
    <property type="entry name" value="Family A G protein-coupled receptor-like"/>
    <property type="match status" value="1"/>
</dbReference>
<keyword evidence="21" id="KW-1185">Reference proteome</keyword>
<dbReference type="SMART" id="SM01381">
    <property type="entry name" value="7TM_GPCR_Srsx"/>
    <property type="match status" value="1"/>
</dbReference>
<evidence type="ECO:0000256" key="4">
    <source>
        <dbReference type="ARBA" id="ARBA00022610"/>
    </source>
</evidence>
<dbReference type="GO" id="GO:0038048">
    <property type="term" value="F:dynorphin receptor activity"/>
    <property type="evidence" value="ECO:0007669"/>
    <property type="project" value="InterPro"/>
</dbReference>
<dbReference type="PROSITE" id="PS00237">
    <property type="entry name" value="G_PROTEIN_RECEP_F1_1"/>
    <property type="match status" value="1"/>
</dbReference>
<dbReference type="PRINTS" id="PR00237">
    <property type="entry name" value="GPCRRHODOPSN"/>
</dbReference>
<keyword evidence="11 17" id="KW-0675">Receptor</keyword>
<comment type="function">
    <text evidence="16">G-protein coupled opioid receptor that functions as a receptor for endogenous alpha-neoendorphins and dynorphins, but has low affinity for beta-endorphins. Also functions as a receptor for various synthetic opioids and for the psychoactive diterpene salvinorin A. Ligand binding causes a conformation change that triggers signaling via guanine nucleotide-binding proteins (G proteins) and modulates the activity of down-stream effectors, such as adenylate cyclase. Signaling leads to the inhibition of adenylate cyclase activity. Inhibits neurotransmitter release by reducing calcium ion currents and increasing potassium ion conductance. Plays a role in the perception of pain. Plays a role in mediating reduced physical activity upon treatment with synthetic opioids. Plays a role in the regulation of salivation in response to synthetic opioids. May play a role in arousal and regulation of autonomic and neuroendocrine functions.</text>
</comment>
<dbReference type="InterPro" id="IPR017452">
    <property type="entry name" value="GPCR_Rhodpsn_7TM"/>
</dbReference>
<keyword evidence="13 17" id="KW-0807">Transducer</keyword>
<comment type="subunit">
    <text evidence="15">Interacts with NHERF1. Interacts with GABARAPL1.</text>
</comment>
<evidence type="ECO:0000256" key="13">
    <source>
        <dbReference type="ARBA" id="ARBA00023224"/>
    </source>
</evidence>
<dbReference type="InterPro" id="IPR000276">
    <property type="entry name" value="GPCR_Rhodpsn"/>
</dbReference>
<evidence type="ECO:0000256" key="2">
    <source>
        <dbReference type="ARBA" id="ARBA00021098"/>
    </source>
</evidence>
<dbReference type="PANTHER" id="PTHR24229">
    <property type="entry name" value="NEUROPEPTIDES RECEPTOR"/>
    <property type="match status" value="1"/>
</dbReference>
<dbReference type="CDD" id="cd15091">
    <property type="entry name" value="7tmA_Kappa_opioid_R"/>
    <property type="match status" value="1"/>
</dbReference>
<keyword evidence="4" id="KW-0085">Behavior</keyword>
<reference evidence="20" key="1">
    <citation type="submission" date="2019-10" db="EMBL/GenBank/DDBJ databases">
        <title>The sequence and de novo assembly of the wild yak genome.</title>
        <authorList>
            <person name="Liu Y."/>
        </authorList>
    </citation>
    <scope>NUCLEOTIDE SEQUENCE [LARGE SCALE GENOMIC DNA]</scope>
    <source>
        <strain evidence="20">WY2019</strain>
    </source>
</reference>
<feature type="domain" description="G-protein coupled receptors family 1 profile" evidence="19">
    <location>
        <begin position="76"/>
        <end position="330"/>
    </location>
</feature>
<dbReference type="Gene3D" id="1.20.1070.10">
    <property type="entry name" value="Rhodopsin 7-helix transmembrane proteins"/>
    <property type="match status" value="1"/>
</dbReference>
<feature type="transmembrane region" description="Helical" evidence="18">
    <location>
        <begin position="97"/>
        <end position="119"/>
    </location>
</feature>
<dbReference type="PROSITE" id="PS50262">
    <property type="entry name" value="G_PROTEIN_RECEP_F1_2"/>
    <property type="match status" value="1"/>
</dbReference>
<feature type="transmembrane region" description="Helical" evidence="18">
    <location>
        <begin position="224"/>
        <end position="251"/>
    </location>
</feature>
<dbReference type="Proteomes" id="UP000322234">
    <property type="component" value="Unassembled WGS sequence"/>
</dbReference>
<dbReference type="PRINTS" id="PR00384">
    <property type="entry name" value="OPIOIDR"/>
</dbReference>
<dbReference type="InterPro" id="IPR001418">
    <property type="entry name" value="Opioid_rcpt"/>
</dbReference>
<feature type="transmembrane region" description="Helical" evidence="18">
    <location>
        <begin position="180"/>
        <end position="199"/>
    </location>
</feature>
<dbReference type="GO" id="GO:0005886">
    <property type="term" value="C:plasma membrane"/>
    <property type="evidence" value="ECO:0007669"/>
    <property type="project" value="UniProtKB-SubCell"/>
</dbReference>
<evidence type="ECO:0000256" key="5">
    <source>
        <dbReference type="ARBA" id="ARBA00022692"/>
    </source>
</evidence>
<evidence type="ECO:0000256" key="6">
    <source>
        <dbReference type="ARBA" id="ARBA00022989"/>
    </source>
</evidence>
<keyword evidence="5 17" id="KW-0812">Transmembrane</keyword>
<evidence type="ECO:0000259" key="19">
    <source>
        <dbReference type="PROSITE" id="PS50262"/>
    </source>
</evidence>